<dbReference type="InterPro" id="IPR006073">
    <property type="entry name" value="GTP-bd"/>
</dbReference>
<dbReference type="Gene3D" id="3.40.50.300">
    <property type="entry name" value="P-loop containing nucleotide triphosphate hydrolases"/>
    <property type="match status" value="1"/>
</dbReference>
<sequence length="351" mass="36009">MRCRHRLCTPSGAGGIAIFRVEGAGAAAVIRRVAGRAADAAAGAILHTNLAGVDDGLAVRVAEEGWRLMPHGGPAIVRAVGAALEAAGSTLAASRPRGIDAAVAEAAARAASPAAVDALARQPALWRAAVGRPLATAGDLLGRSDVLDRLVDPPRLVVAGRPNAGKSTLLNRVAGEAAAAVSPSPGTTRDWVGRRVALVPAGGDPLADAVVVDWCDTPGLRAAGGAERRAIELAAAVLADADLLVELVAPEEARLTRDELPREPDVVVGSKSDLSGSPEAGGGLRLSAATGEGIDAFVAEVVERLFPEPPRRKLWAFDPLLRARVEGHPTRPPRGWLGGRRGATDRSVLVW</sequence>
<keyword evidence="4" id="KW-1185">Reference proteome</keyword>
<feature type="region of interest" description="Disordered" evidence="1">
    <location>
        <begin position="264"/>
        <end position="284"/>
    </location>
</feature>
<reference evidence="3 4" key="1">
    <citation type="submission" date="2012-02" db="EMBL/GenBank/DDBJ databases">
        <title>Complete genome sequence of Phycisphaera mikurensis NBRC 102666.</title>
        <authorList>
            <person name="Ankai A."/>
            <person name="Hosoyama A."/>
            <person name="Terui Y."/>
            <person name="Sekine M."/>
            <person name="Fukai R."/>
            <person name="Kato Y."/>
            <person name="Nakamura S."/>
            <person name="Yamada-Narita S."/>
            <person name="Kawakoshi A."/>
            <person name="Fukunaga Y."/>
            <person name="Yamazaki S."/>
            <person name="Fujita N."/>
        </authorList>
    </citation>
    <scope>NUCLEOTIDE SEQUENCE [LARGE SCALE GENOMIC DNA]</scope>
    <source>
        <strain evidence="4">NBRC 102666 / KCTC 22515 / FYK2301M01</strain>
    </source>
</reference>
<organism evidence="3 4">
    <name type="scientific">Phycisphaera mikurensis (strain NBRC 102666 / KCTC 22515 / FYK2301M01)</name>
    <dbReference type="NCBI Taxonomy" id="1142394"/>
    <lineage>
        <taxon>Bacteria</taxon>
        <taxon>Pseudomonadati</taxon>
        <taxon>Planctomycetota</taxon>
        <taxon>Phycisphaerae</taxon>
        <taxon>Phycisphaerales</taxon>
        <taxon>Phycisphaeraceae</taxon>
        <taxon>Phycisphaera</taxon>
    </lineage>
</organism>
<dbReference type="OrthoDB" id="9805918at2"/>
<dbReference type="SUPFAM" id="SSF52540">
    <property type="entry name" value="P-loop containing nucleoside triphosphate hydrolases"/>
    <property type="match status" value="1"/>
</dbReference>
<dbReference type="Pfam" id="PF01926">
    <property type="entry name" value="MMR_HSR1"/>
    <property type="match status" value="1"/>
</dbReference>
<dbReference type="GO" id="GO:0002098">
    <property type="term" value="P:tRNA wobble uridine modification"/>
    <property type="evidence" value="ECO:0007669"/>
    <property type="project" value="TreeGrafter"/>
</dbReference>
<proteinExistence type="predicted"/>
<dbReference type="RefSeq" id="WP_014436558.1">
    <property type="nucleotide sequence ID" value="NC_017080.1"/>
</dbReference>
<dbReference type="AlphaFoldDB" id="I0IDK1"/>
<dbReference type="GO" id="GO:0030488">
    <property type="term" value="P:tRNA methylation"/>
    <property type="evidence" value="ECO:0007669"/>
    <property type="project" value="TreeGrafter"/>
</dbReference>
<accession>I0IDK1</accession>
<dbReference type="InterPro" id="IPR027417">
    <property type="entry name" value="P-loop_NTPase"/>
</dbReference>
<evidence type="ECO:0000256" key="1">
    <source>
        <dbReference type="SAM" id="MobiDB-lite"/>
    </source>
</evidence>
<dbReference type="KEGG" id="phm:PSMK_11800"/>
<dbReference type="eggNOG" id="COG0486">
    <property type="taxonomic scope" value="Bacteria"/>
</dbReference>
<dbReference type="PANTHER" id="PTHR42714:SF2">
    <property type="entry name" value="TRNA MODIFICATION GTPASE GTPBP3, MITOCHONDRIAL"/>
    <property type="match status" value="1"/>
</dbReference>
<dbReference type="GO" id="GO:0005737">
    <property type="term" value="C:cytoplasm"/>
    <property type="evidence" value="ECO:0007669"/>
    <property type="project" value="TreeGrafter"/>
</dbReference>
<gene>
    <name evidence="3" type="ordered locus">PSMK_11800</name>
</gene>
<dbReference type="HOGENOM" id="CLU_789542_0_0_0"/>
<dbReference type="EMBL" id="AP012338">
    <property type="protein sequence ID" value="BAM03339.1"/>
    <property type="molecule type" value="Genomic_DNA"/>
</dbReference>
<dbReference type="PANTHER" id="PTHR42714">
    <property type="entry name" value="TRNA MODIFICATION GTPASE GTPBP3"/>
    <property type="match status" value="1"/>
</dbReference>
<dbReference type="GO" id="GO:0005525">
    <property type="term" value="F:GTP binding"/>
    <property type="evidence" value="ECO:0007669"/>
    <property type="project" value="InterPro"/>
</dbReference>
<name>I0IDK1_PHYMF</name>
<dbReference type="STRING" id="1142394.PSMK_11800"/>
<evidence type="ECO:0000259" key="2">
    <source>
        <dbReference type="Pfam" id="PF01926"/>
    </source>
</evidence>
<protein>
    <submittedName>
        <fullName evidence="3">Putative GTPase</fullName>
    </submittedName>
</protein>
<feature type="domain" description="G" evidence="2">
    <location>
        <begin position="156"/>
        <end position="252"/>
    </location>
</feature>
<dbReference type="Proteomes" id="UP000007881">
    <property type="component" value="Chromosome"/>
</dbReference>
<evidence type="ECO:0000313" key="3">
    <source>
        <dbReference type="EMBL" id="BAM03339.1"/>
    </source>
</evidence>
<evidence type="ECO:0000313" key="4">
    <source>
        <dbReference type="Proteomes" id="UP000007881"/>
    </source>
</evidence>